<dbReference type="Gene3D" id="2.130.10.10">
    <property type="entry name" value="YVTN repeat-like/Quinoprotein amine dehydrogenase"/>
    <property type="match status" value="1"/>
</dbReference>
<dbReference type="InterPro" id="IPR015943">
    <property type="entry name" value="WD40/YVTN_repeat-like_dom_sf"/>
</dbReference>
<evidence type="ECO:0000313" key="2">
    <source>
        <dbReference type="Proteomes" id="UP000287766"/>
    </source>
</evidence>
<accession>A0A7Z6ZRW6</accession>
<dbReference type="InterPro" id="IPR051344">
    <property type="entry name" value="Vgb"/>
</dbReference>
<dbReference type="SUPFAM" id="SSF63829">
    <property type="entry name" value="Calcium-dependent phosphotriesterase"/>
    <property type="match status" value="2"/>
</dbReference>
<comment type="caution">
    <text evidence="1">The sequence shown here is derived from an EMBL/GenBank/DDBJ whole genome shotgun (WGS) entry which is preliminary data.</text>
</comment>
<dbReference type="PANTHER" id="PTHR40274">
    <property type="entry name" value="VIRGINIAMYCIN B LYASE"/>
    <property type="match status" value="1"/>
</dbReference>
<dbReference type="Proteomes" id="UP000287766">
    <property type="component" value="Unassembled WGS sequence"/>
</dbReference>
<dbReference type="AlphaFoldDB" id="A0A7Z6ZRW6"/>
<dbReference type="Pfam" id="PF24684">
    <property type="entry name" value="Vgb_lyase"/>
    <property type="match status" value="2"/>
</dbReference>
<proteinExistence type="predicted"/>
<dbReference type="RefSeq" id="WP_169931555.1">
    <property type="nucleotide sequence ID" value="NZ_PIPR01000004.1"/>
</dbReference>
<dbReference type="EMBL" id="PIPR01000004">
    <property type="protein sequence ID" value="RUO38956.1"/>
    <property type="molecule type" value="Genomic_DNA"/>
</dbReference>
<dbReference type="PANTHER" id="PTHR40274:SF3">
    <property type="entry name" value="VIRGINIAMYCIN B LYASE"/>
    <property type="match status" value="1"/>
</dbReference>
<reference evidence="2" key="1">
    <citation type="journal article" date="2018" name="Front. Microbiol.">
        <title>Genome-Based Analysis Reveals the Taxonomy and Diversity of the Family Idiomarinaceae.</title>
        <authorList>
            <person name="Liu Y."/>
            <person name="Lai Q."/>
            <person name="Shao Z."/>
        </authorList>
    </citation>
    <scope>NUCLEOTIDE SEQUENCE [LARGE SCALE GENOMIC DNA]</scope>
    <source>
        <strain evidence="2">KYW314</strain>
    </source>
</reference>
<keyword evidence="1" id="KW-0456">Lyase</keyword>
<gene>
    <name evidence="1" type="ORF">CWE22_11045</name>
</gene>
<sequence>MLGMTFALLLAAEAPATVEITEWQVPWEQSRPRDPYVAGPDEVWFVGQQAHYAAILTPSTGDMKRIDLPDNAGPHNIIVDDRGAWYAGNKAAHIGFIDPDDYSITKHMLPGDGRRDVHTMEFTSDGDIWFTAQGANQVGHFDAQTETIKLWDVPTNRARPYGLIVHNDLPWLTLFGTNKLATITANGELKEIQLPRDNNRPRRIGITSDGNLWYVDYVGGFVGRYNPETEMIDEWRAPAEARSMPYAMAVDDHDYVWFAETGVQPNRLVGFNTKTLEFTQPFEVESGGGTIRHMVFDKASQSLWFGTDANTVGRAKINHGEAVSSNQAP</sequence>
<organism evidence="1 2">
    <name type="scientific">Pseudidiomarina aestuarii</name>
    <dbReference type="NCBI Taxonomy" id="624146"/>
    <lineage>
        <taxon>Bacteria</taxon>
        <taxon>Pseudomonadati</taxon>
        <taxon>Pseudomonadota</taxon>
        <taxon>Gammaproteobacteria</taxon>
        <taxon>Alteromonadales</taxon>
        <taxon>Idiomarinaceae</taxon>
        <taxon>Pseudidiomarina</taxon>
    </lineage>
</organism>
<name>A0A7Z6ZRW6_9GAMM</name>
<evidence type="ECO:0000313" key="1">
    <source>
        <dbReference type="EMBL" id="RUO38956.1"/>
    </source>
</evidence>
<protein>
    <submittedName>
        <fullName evidence="1">Lyase</fullName>
    </submittedName>
</protein>
<dbReference type="GO" id="GO:0016829">
    <property type="term" value="F:lyase activity"/>
    <property type="evidence" value="ECO:0007669"/>
    <property type="project" value="UniProtKB-KW"/>
</dbReference>
<keyword evidence="2" id="KW-1185">Reference proteome</keyword>